<dbReference type="SUPFAM" id="SSF47473">
    <property type="entry name" value="EF-hand"/>
    <property type="match status" value="1"/>
</dbReference>
<dbReference type="InterPro" id="IPR002048">
    <property type="entry name" value="EF_hand_dom"/>
</dbReference>
<name>A0A2C9JQ48_BIOGL</name>
<dbReference type="GO" id="GO:0005509">
    <property type="term" value="F:calcium ion binding"/>
    <property type="evidence" value="ECO:0007669"/>
    <property type="project" value="InterPro"/>
</dbReference>
<dbReference type="InterPro" id="IPR011992">
    <property type="entry name" value="EF-hand-dom_pair"/>
</dbReference>
<dbReference type="AlphaFoldDB" id="A0A2C9JQ48"/>
<evidence type="ECO:0000256" key="1">
    <source>
        <dbReference type="ARBA" id="ARBA00022837"/>
    </source>
</evidence>
<organism evidence="4 5">
    <name type="scientific">Biomphalaria glabrata</name>
    <name type="common">Bloodfluke planorb</name>
    <name type="synonym">Freshwater snail</name>
    <dbReference type="NCBI Taxonomy" id="6526"/>
    <lineage>
        <taxon>Eukaryota</taxon>
        <taxon>Metazoa</taxon>
        <taxon>Spiralia</taxon>
        <taxon>Lophotrochozoa</taxon>
        <taxon>Mollusca</taxon>
        <taxon>Gastropoda</taxon>
        <taxon>Heterobranchia</taxon>
        <taxon>Euthyneura</taxon>
        <taxon>Panpulmonata</taxon>
        <taxon>Hygrophila</taxon>
        <taxon>Lymnaeoidea</taxon>
        <taxon>Planorbidae</taxon>
        <taxon>Biomphalaria</taxon>
    </lineage>
</organism>
<keyword evidence="1" id="KW-0106">Calcium</keyword>
<keyword evidence="2" id="KW-0732">Signal</keyword>
<feature type="domain" description="EF-hand" evidence="3">
    <location>
        <begin position="75"/>
        <end position="110"/>
    </location>
</feature>
<dbReference type="Gene3D" id="1.10.238.10">
    <property type="entry name" value="EF-hand"/>
    <property type="match status" value="2"/>
</dbReference>
<feature type="chain" id="PRO_5012112660" description="EF-hand domain-containing protein" evidence="2">
    <location>
        <begin position="17"/>
        <end position="138"/>
    </location>
</feature>
<dbReference type="CDD" id="cd00051">
    <property type="entry name" value="EFh"/>
    <property type="match status" value="1"/>
</dbReference>
<dbReference type="KEGG" id="bgt:106063397"/>
<dbReference type="PROSITE" id="PS00018">
    <property type="entry name" value="EF_HAND_1"/>
    <property type="match status" value="2"/>
</dbReference>
<dbReference type="VEuPathDB" id="VectorBase:BGLB006229"/>
<evidence type="ECO:0000313" key="5">
    <source>
        <dbReference type="Proteomes" id="UP000076420"/>
    </source>
</evidence>
<feature type="domain" description="EF-hand" evidence="3">
    <location>
        <begin position="37"/>
        <end position="72"/>
    </location>
</feature>
<dbReference type="Proteomes" id="UP000076420">
    <property type="component" value="Unassembled WGS sequence"/>
</dbReference>
<dbReference type="PROSITE" id="PS50222">
    <property type="entry name" value="EF_HAND_2"/>
    <property type="match status" value="2"/>
</dbReference>
<evidence type="ECO:0000256" key="2">
    <source>
        <dbReference type="SAM" id="SignalP"/>
    </source>
</evidence>
<reference evidence="4" key="1">
    <citation type="submission" date="2020-05" db="UniProtKB">
        <authorList>
            <consortium name="EnsemblMetazoa"/>
        </authorList>
    </citation>
    <scope>IDENTIFICATION</scope>
    <source>
        <strain evidence="4">BB02</strain>
    </source>
</reference>
<proteinExistence type="predicted"/>
<sequence>MFAYALLVCLPMLAISQPDLLATQEFDRFDVDLDGNIEPREVQQYFRRYDTNGDNEISRQEYRVEVESHHIHNQEVQRVLLRFFDEIDFNNDGILDQSDFNKFFANADANQNNLVNENEFTTYFHQLTGGPVVGPAVG</sequence>
<feature type="signal peptide" evidence="2">
    <location>
        <begin position="1"/>
        <end position="16"/>
    </location>
</feature>
<gene>
    <name evidence="4" type="primary">106063397</name>
</gene>
<dbReference type="SMART" id="SM00054">
    <property type="entry name" value="EFh"/>
    <property type="match status" value="2"/>
</dbReference>
<evidence type="ECO:0000313" key="4">
    <source>
        <dbReference type="EnsemblMetazoa" id="BGLB006229-PB"/>
    </source>
</evidence>
<dbReference type="OrthoDB" id="6097085at2759"/>
<dbReference type="EnsemblMetazoa" id="BGLB006229-RB">
    <property type="protein sequence ID" value="BGLB006229-PB"/>
    <property type="gene ID" value="BGLB006229"/>
</dbReference>
<evidence type="ECO:0000259" key="3">
    <source>
        <dbReference type="PROSITE" id="PS50222"/>
    </source>
</evidence>
<dbReference type="VEuPathDB" id="VectorBase:BGLAX_030607"/>
<protein>
    <recommendedName>
        <fullName evidence="3">EF-hand domain-containing protein</fullName>
    </recommendedName>
</protein>
<dbReference type="Pfam" id="PF13202">
    <property type="entry name" value="EF-hand_5"/>
    <property type="match status" value="1"/>
</dbReference>
<dbReference type="InterPro" id="IPR018247">
    <property type="entry name" value="EF_Hand_1_Ca_BS"/>
</dbReference>
<accession>A0A2C9JQ48</accession>